<evidence type="ECO:0000313" key="3">
    <source>
        <dbReference type="EMBL" id="AUH04344.1"/>
    </source>
</evidence>
<keyword evidence="4" id="KW-1185">Reference proteome</keyword>
<evidence type="ECO:0000313" key="4">
    <source>
        <dbReference type="Proteomes" id="UP000017700"/>
    </source>
</evidence>
<dbReference type="KEGG" id="serq:CWC46_09560"/>
<dbReference type="Proteomes" id="UP000017700">
    <property type="component" value="Chromosome"/>
</dbReference>
<reference evidence="3" key="2">
    <citation type="submission" date="2013-09" db="EMBL/GenBank/DDBJ databases">
        <authorList>
            <person name="Wang G."/>
            <person name="Yang Y."/>
            <person name="Su Y."/>
        </authorList>
    </citation>
    <scope>NUCLEOTIDE SEQUENCE</scope>
    <source>
        <strain evidence="3">ATCC 39006</strain>
    </source>
</reference>
<feature type="domain" description="Peptidase C14 caspase" evidence="1">
    <location>
        <begin position="22"/>
        <end position="201"/>
    </location>
</feature>
<reference evidence="3" key="4">
    <citation type="submission" date="2017-11" db="EMBL/GenBank/DDBJ databases">
        <title>Complete genome sequence of Serratia sp. ATCC 39006.</title>
        <authorList>
            <person name="Hampton H.G."/>
            <person name="Jackson S.A."/>
            <person name="Jauregui R."/>
            <person name="Poulter G.T.M."/>
            <person name="Salmond G.P.C."/>
            <person name="Fineran P.C."/>
        </authorList>
    </citation>
    <scope>NUCLEOTIDE SEQUENCE</scope>
    <source>
        <strain evidence="3">ATCC 39006</strain>
    </source>
</reference>
<dbReference type="Pfam" id="PF00656">
    <property type="entry name" value="Peptidase_C14"/>
    <property type="match status" value="1"/>
</dbReference>
<dbReference type="EMBL" id="CP025084">
    <property type="protein sequence ID" value="AUH04344.1"/>
    <property type="molecule type" value="Genomic_DNA"/>
</dbReference>
<gene>
    <name evidence="2" type="ORF">CWC46_09560</name>
    <name evidence="3" type="ORF">Ser39006_009565</name>
</gene>
<dbReference type="GO" id="GO:0006508">
    <property type="term" value="P:proteolysis"/>
    <property type="evidence" value="ECO:0007669"/>
    <property type="project" value="InterPro"/>
</dbReference>
<accession>A0A2I5T623</accession>
<dbReference type="KEGG" id="sera:Ser39006_009565"/>
<evidence type="ECO:0000313" key="2">
    <source>
        <dbReference type="EMBL" id="AUH00025.1"/>
    </source>
</evidence>
<dbReference type="EMBL" id="CP025085">
    <property type="protein sequence ID" value="AUH00025.1"/>
    <property type="molecule type" value="Genomic_DNA"/>
</dbReference>
<name>A0A2I5T623_SERS3</name>
<dbReference type="RefSeq" id="WP_021016814.1">
    <property type="nucleotide sequence ID" value="NZ_CP025084.1"/>
</dbReference>
<dbReference type="GO" id="GO:0004197">
    <property type="term" value="F:cysteine-type endopeptidase activity"/>
    <property type="evidence" value="ECO:0007669"/>
    <property type="project" value="InterPro"/>
</dbReference>
<dbReference type="InterPro" id="IPR011600">
    <property type="entry name" value="Pept_C14_caspase"/>
</dbReference>
<reference evidence="3 4" key="1">
    <citation type="journal article" date="2013" name="Genome Announc.">
        <title>Draft genome sequence of Serratia sp. strain ATCC 39006, a model bacterium for analysis of the biosynthesis and regulation of prodigiosin, a carbapenem, and gas vesicles.</title>
        <authorList>
            <person name="Fineran P.C."/>
            <person name="Iglesias Cans M.C."/>
            <person name="Ramsay J.P."/>
            <person name="Wilf N.M."/>
            <person name="Cossyleon D."/>
            <person name="McNeil M.B."/>
            <person name="Williamson N.R."/>
            <person name="Monson R.E."/>
            <person name="Becher S.A."/>
            <person name="Stanton J.A."/>
            <person name="Brugger K."/>
            <person name="Brown S.D."/>
            <person name="Salmond G.P."/>
        </authorList>
    </citation>
    <scope>NUCLEOTIDE SEQUENCE [LARGE SCALE GENOMIC DNA]</scope>
    <source>
        <strain evidence="3">ATCC 39006</strain>
        <strain evidence="4">ATCC 39006 / SC 11482</strain>
    </source>
</reference>
<evidence type="ECO:0000259" key="1">
    <source>
        <dbReference type="Pfam" id="PF00656"/>
    </source>
</evidence>
<dbReference type="Gene3D" id="3.40.50.1460">
    <property type="match status" value="1"/>
</dbReference>
<dbReference type="InterPro" id="IPR029030">
    <property type="entry name" value="Caspase-like_dom_sf"/>
</dbReference>
<evidence type="ECO:0000313" key="5">
    <source>
        <dbReference type="Proteomes" id="UP000233778"/>
    </source>
</evidence>
<proteinExistence type="predicted"/>
<reference evidence="2 5" key="3">
    <citation type="submission" date="2017-11" db="EMBL/GenBank/DDBJ databases">
        <title>Complete genome sequence of Serratia sp. ATCC 39006 LacA.</title>
        <authorList>
            <person name="Hampton H.G."/>
            <person name="Jackson S.A."/>
            <person name="Jauregui R."/>
            <person name="Poulter G.T.M."/>
            <person name="Salmond G.P.C."/>
            <person name="Fineran P.C."/>
        </authorList>
    </citation>
    <scope>NUCLEOTIDE SEQUENCE [LARGE SCALE GENOMIC DNA]</scope>
    <source>
        <strain evidence="2 5">ATCC 39006</strain>
    </source>
</reference>
<dbReference type="SUPFAM" id="SSF52129">
    <property type="entry name" value="Caspase-like"/>
    <property type="match status" value="1"/>
</dbReference>
<sequence length="642" mass="70797">MPGDRRVGLVAVGVNRTGVLTLEELKGAAAGAHEFADWLRQQTLFGVEPIIKVITDDEGSVTSRNIQNTVQEMINDGGLDLMILYFSGHGIVKNGDSEQVLLSEVSQYPDEAIDITATIKQAQKLRIPHIVIISDACRNAVDPFGPLGQVSGKTAILSTSFKGVRRPKVDVFYATEPSQTAKEYKGNGFFTQVLLEALIESPPDVCEQWPGFSTPVIPTWRLEDYLYELVPTRAHQHMPSFDQFPQIDTSSRQPLFLGYPMPKQADSPVSVSIPDQFNADFLKQDEDVDMFLHSEKQNRLHDNEFPTKRANLANTGEYRKIIGLKNLKPSPARRRSEAFVKLTSSLNKNRVIPDNLLDEVGINEEVQRNLKTSRASHSLQFMTGYYITGAEVTQVLDCSGRSLSIQTIDHALHSVINLEEATVRAPYSVIIMFRTGTMAVLPIMSGYIGTIGVTDGLINTLTFRISRLNPLYESLRRGYQPLIEQRQAIVAALASSGKLRLLGKSSAQNMARVSRADKHLDPTLGIYASYAYVLAGHDANAKSILRSFQRYQMNFTPSSPIPFDCGLLGGAFGATSAPSSHYAPFCPMMSLGWSLFDTDTDNSSLPSVVLDAGKHRLNAEWSTFLIKDSTSLIEAFIGGELS</sequence>
<dbReference type="Proteomes" id="UP000233778">
    <property type="component" value="Chromosome"/>
</dbReference>
<protein>
    <recommendedName>
        <fullName evidence="1">Peptidase C14 caspase domain-containing protein</fullName>
    </recommendedName>
</protein>
<dbReference type="OrthoDB" id="6022002at2"/>
<dbReference type="AlphaFoldDB" id="A0A2I5T623"/>
<dbReference type="STRING" id="104623.Ser39006_03552"/>
<organism evidence="3 4">
    <name type="scientific">Serratia sp. (strain ATCC 39006)</name>
    <name type="common">Prodigiosinella confusarubida</name>
    <dbReference type="NCBI Taxonomy" id="104623"/>
    <lineage>
        <taxon>Bacteria</taxon>
        <taxon>Pseudomonadati</taxon>
        <taxon>Pseudomonadota</taxon>
        <taxon>Gammaproteobacteria</taxon>
        <taxon>Enterobacterales</taxon>
        <taxon>Pectobacteriaceae</taxon>
        <taxon>Prodigiosinella</taxon>
    </lineage>
</organism>